<evidence type="ECO:0000256" key="1">
    <source>
        <dbReference type="SAM" id="MobiDB-lite"/>
    </source>
</evidence>
<accession>A0A9P6NW40</accession>
<gene>
    <name evidence="2" type="ORF">CROQUDRAFT_86890</name>
</gene>
<feature type="compositionally biased region" description="Low complexity" evidence="1">
    <location>
        <begin position="433"/>
        <end position="453"/>
    </location>
</feature>
<evidence type="ECO:0000313" key="2">
    <source>
        <dbReference type="EMBL" id="KAG0151472.1"/>
    </source>
</evidence>
<keyword evidence="3" id="KW-1185">Reference proteome</keyword>
<feature type="region of interest" description="Disordered" evidence="1">
    <location>
        <begin position="420"/>
        <end position="472"/>
    </location>
</feature>
<comment type="caution">
    <text evidence="2">The sequence shown here is derived from an EMBL/GenBank/DDBJ whole genome shotgun (WGS) entry which is preliminary data.</text>
</comment>
<feature type="region of interest" description="Disordered" evidence="1">
    <location>
        <begin position="202"/>
        <end position="234"/>
    </location>
</feature>
<feature type="compositionally biased region" description="Pro residues" evidence="1">
    <location>
        <begin position="454"/>
        <end position="469"/>
    </location>
</feature>
<feature type="compositionally biased region" description="Polar residues" evidence="1">
    <location>
        <begin position="26"/>
        <end position="53"/>
    </location>
</feature>
<name>A0A9P6NW40_9BASI</name>
<sequence>MELDQGTSQTDGPPNLAPPARPFVNFPTSQPQSTGTPQSTIPTQQFITPGPSTAPTVMVEQSEQVVKGLDDIFKSILTVAKLQLQLQRVNANRFVDNQYLFAGHVKTLNERIVHLNSNLDEIEKFAALGMAVVQRDMRRAHAISLSQMIPTEIRINELRADIPNADPSSTIPEAEETSADVGCSANDNSQMNGAMNLSLPTLNQTDPQIGTNPITDDSTKMDVDPSPNLSNTSDSTMKADLAQAAQHATIIEGSKATTESNIDPAFHPIADLDPVTSDPAVSDAHKRAVREMSGDDSGEGDALAAALLPTSKTPIIIDDDSEPPKKKQHLIDLTTPSPPPAPRTFKPGSSPKLIDLAGMEEVAGSGEPVADLSSRPTESITLADNLSRNEPGHTTDPSLITPAENPSQSALPDLVAANAETMSKSGSSEAADGDLFGDGSLFGSSHNNSASPSPLDPLGPSPSHSPGPPNTDAAQLLNISSFLSGPVPQTGSVSEAIPTAVDLSAFLSTFGQVDASTNAVDPVLPTTTSTSTMVPGTEEEQLNLQALGVVDSDSLSQYLS</sequence>
<feature type="region of interest" description="Disordered" evidence="1">
    <location>
        <begin position="1"/>
        <end position="53"/>
    </location>
</feature>
<reference evidence="2" key="1">
    <citation type="submission" date="2013-11" db="EMBL/GenBank/DDBJ databases">
        <title>Genome sequence of the fusiform rust pathogen reveals effectors for host alternation and coevolution with pine.</title>
        <authorList>
            <consortium name="DOE Joint Genome Institute"/>
            <person name="Smith K."/>
            <person name="Pendleton A."/>
            <person name="Kubisiak T."/>
            <person name="Anderson C."/>
            <person name="Salamov A."/>
            <person name="Aerts A."/>
            <person name="Riley R."/>
            <person name="Clum A."/>
            <person name="Lindquist E."/>
            <person name="Ence D."/>
            <person name="Campbell M."/>
            <person name="Kronenberg Z."/>
            <person name="Feau N."/>
            <person name="Dhillon B."/>
            <person name="Hamelin R."/>
            <person name="Burleigh J."/>
            <person name="Smith J."/>
            <person name="Yandell M."/>
            <person name="Nelson C."/>
            <person name="Grigoriev I."/>
            <person name="Davis J."/>
        </authorList>
    </citation>
    <scope>NUCLEOTIDE SEQUENCE</scope>
    <source>
        <strain evidence="2">G11</strain>
    </source>
</reference>
<feature type="compositionally biased region" description="Polar residues" evidence="1">
    <location>
        <begin position="202"/>
        <end position="216"/>
    </location>
</feature>
<proteinExistence type="predicted"/>
<feature type="region of interest" description="Disordered" evidence="1">
    <location>
        <begin position="313"/>
        <end position="408"/>
    </location>
</feature>
<evidence type="ECO:0000313" key="3">
    <source>
        <dbReference type="Proteomes" id="UP000886653"/>
    </source>
</evidence>
<protein>
    <submittedName>
        <fullName evidence="2">Uncharacterized protein</fullName>
    </submittedName>
</protein>
<organism evidence="2 3">
    <name type="scientific">Cronartium quercuum f. sp. fusiforme G11</name>
    <dbReference type="NCBI Taxonomy" id="708437"/>
    <lineage>
        <taxon>Eukaryota</taxon>
        <taxon>Fungi</taxon>
        <taxon>Dikarya</taxon>
        <taxon>Basidiomycota</taxon>
        <taxon>Pucciniomycotina</taxon>
        <taxon>Pucciniomycetes</taxon>
        <taxon>Pucciniales</taxon>
        <taxon>Coleosporiaceae</taxon>
        <taxon>Cronartium</taxon>
    </lineage>
</organism>
<feature type="compositionally biased region" description="Polar residues" evidence="1">
    <location>
        <begin position="374"/>
        <end position="388"/>
    </location>
</feature>
<dbReference type="Proteomes" id="UP000886653">
    <property type="component" value="Unassembled WGS sequence"/>
</dbReference>
<dbReference type="OrthoDB" id="10438108at2759"/>
<feature type="compositionally biased region" description="Polar residues" evidence="1">
    <location>
        <begin position="1"/>
        <end position="12"/>
    </location>
</feature>
<dbReference type="EMBL" id="MU167213">
    <property type="protein sequence ID" value="KAG0151472.1"/>
    <property type="molecule type" value="Genomic_DNA"/>
</dbReference>
<dbReference type="AlphaFoldDB" id="A0A9P6NW40"/>